<protein>
    <recommendedName>
        <fullName evidence="7">Ig-like domain-containing protein</fullName>
    </recommendedName>
</protein>
<evidence type="ECO:0000256" key="6">
    <source>
        <dbReference type="SAM" id="SignalP"/>
    </source>
</evidence>
<name>A0AAD8ZLB1_9TELE</name>
<dbReference type="InterPro" id="IPR003599">
    <property type="entry name" value="Ig_sub"/>
</dbReference>
<dbReference type="Pfam" id="PF13855">
    <property type="entry name" value="LRR_8"/>
    <property type="match status" value="1"/>
</dbReference>
<feature type="chain" id="PRO_5042093691" description="Ig-like domain-containing protein" evidence="6">
    <location>
        <begin position="27"/>
        <end position="473"/>
    </location>
</feature>
<dbReference type="PROSITE" id="PS50835">
    <property type="entry name" value="IG_LIKE"/>
    <property type="match status" value="1"/>
</dbReference>
<dbReference type="SMART" id="SM00409">
    <property type="entry name" value="IG"/>
    <property type="match status" value="1"/>
</dbReference>
<dbReference type="InterPro" id="IPR003598">
    <property type="entry name" value="Ig_sub2"/>
</dbReference>
<evidence type="ECO:0000256" key="2">
    <source>
        <dbReference type="ARBA" id="ARBA00022729"/>
    </source>
</evidence>
<evidence type="ECO:0000256" key="1">
    <source>
        <dbReference type="ARBA" id="ARBA00022614"/>
    </source>
</evidence>
<dbReference type="SUPFAM" id="SSF52058">
    <property type="entry name" value="L domain-like"/>
    <property type="match status" value="1"/>
</dbReference>
<sequence length="473" mass="52613">MGPRMACMAWLALTSVSVLWLRFSEASCPLGCLCVSDIVDCGSLGMDKFPPLLPPSISVLDLSYNQLTWLAPGTFHGLPRLDVLRMSHNRISLLSPAAFHNASVLRHLDLSSNRLQVVAMHPFRDLLGLEELLLYNNRIGLVESNALSGLGRLRKVYLSLNRLTDFPFFSIRKHSHPQLVVLDLSSNRMSGLPLDDVVLLPIAAQRGLFIHNNGLMCDCSMYRLFWHWEYEGYEAVRNFKDSYSCRTSGEPSVSIRFLRSPRFFENCTVEKTISLISPKADVTAYEGERVLLDCTGALSGAALSYFWVVPREHNSTQLTQNRTVRLNHDGSLEIPAVRSADSGIYRCVATDVSRMINESREVNLTVVSQRVMVEPFSTGYTTVLGCAVTLLLILMYLYLTPCRCGCCKPAAPLPAASGLGEGCPTLLSVFEAPRMAEEKLKGRTSANRHVMFLEPLEDDGNRQRTEAFTAVDP</sequence>
<feature type="domain" description="Ig-like" evidence="7">
    <location>
        <begin position="261"/>
        <end position="363"/>
    </location>
</feature>
<keyword evidence="2 6" id="KW-0732">Signal</keyword>
<feature type="transmembrane region" description="Helical" evidence="5">
    <location>
        <begin position="379"/>
        <end position="399"/>
    </location>
</feature>
<dbReference type="EMBL" id="JAROKS010000008">
    <property type="protein sequence ID" value="KAK1801523.1"/>
    <property type="molecule type" value="Genomic_DNA"/>
</dbReference>
<dbReference type="InterPro" id="IPR001611">
    <property type="entry name" value="Leu-rich_rpt"/>
</dbReference>
<dbReference type="Pfam" id="PF13927">
    <property type="entry name" value="Ig_3"/>
    <property type="match status" value="1"/>
</dbReference>
<dbReference type="AlphaFoldDB" id="A0AAD8ZLB1"/>
<dbReference type="InterPro" id="IPR013783">
    <property type="entry name" value="Ig-like_fold"/>
</dbReference>
<keyword evidence="5" id="KW-1133">Transmembrane helix</keyword>
<keyword evidence="3" id="KW-0677">Repeat</keyword>
<accession>A0AAD8ZLB1</accession>
<dbReference type="InterPro" id="IPR003591">
    <property type="entry name" value="Leu-rich_rpt_typical-subtyp"/>
</dbReference>
<evidence type="ECO:0000256" key="5">
    <source>
        <dbReference type="SAM" id="Phobius"/>
    </source>
</evidence>
<organism evidence="8 9">
    <name type="scientific">Electrophorus voltai</name>
    <dbReference type="NCBI Taxonomy" id="2609070"/>
    <lineage>
        <taxon>Eukaryota</taxon>
        <taxon>Metazoa</taxon>
        <taxon>Chordata</taxon>
        <taxon>Craniata</taxon>
        <taxon>Vertebrata</taxon>
        <taxon>Euteleostomi</taxon>
        <taxon>Actinopterygii</taxon>
        <taxon>Neopterygii</taxon>
        <taxon>Teleostei</taxon>
        <taxon>Ostariophysi</taxon>
        <taxon>Gymnotiformes</taxon>
        <taxon>Gymnotoidei</taxon>
        <taxon>Gymnotidae</taxon>
        <taxon>Electrophorus</taxon>
    </lineage>
</organism>
<keyword evidence="1" id="KW-0433">Leucine-rich repeat</keyword>
<keyword evidence="9" id="KW-1185">Reference proteome</keyword>
<keyword evidence="5" id="KW-0472">Membrane</keyword>
<dbReference type="Gene3D" id="3.80.10.10">
    <property type="entry name" value="Ribonuclease Inhibitor"/>
    <property type="match status" value="1"/>
</dbReference>
<dbReference type="SMART" id="SM00369">
    <property type="entry name" value="LRR_TYP"/>
    <property type="match status" value="5"/>
</dbReference>
<evidence type="ECO:0000313" key="8">
    <source>
        <dbReference type="EMBL" id="KAK1801523.1"/>
    </source>
</evidence>
<dbReference type="InterPro" id="IPR050541">
    <property type="entry name" value="LRR_TM_domain-containing"/>
</dbReference>
<dbReference type="InterPro" id="IPR032675">
    <property type="entry name" value="LRR_dom_sf"/>
</dbReference>
<dbReference type="Proteomes" id="UP001239994">
    <property type="component" value="Unassembled WGS sequence"/>
</dbReference>
<reference evidence="8" key="1">
    <citation type="submission" date="2023-03" db="EMBL/GenBank/DDBJ databases">
        <title>Electrophorus voltai genome.</title>
        <authorList>
            <person name="Bian C."/>
        </authorList>
    </citation>
    <scope>NUCLEOTIDE SEQUENCE</scope>
    <source>
        <strain evidence="8">CB-2022</strain>
        <tissue evidence="8">Muscle</tissue>
    </source>
</reference>
<evidence type="ECO:0000259" key="7">
    <source>
        <dbReference type="PROSITE" id="PS50835"/>
    </source>
</evidence>
<keyword evidence="5" id="KW-0812">Transmembrane</keyword>
<keyword evidence="4" id="KW-1015">Disulfide bond</keyword>
<dbReference type="PANTHER" id="PTHR24369">
    <property type="entry name" value="ANTIGEN BSP, PUTATIVE-RELATED"/>
    <property type="match status" value="1"/>
</dbReference>
<proteinExistence type="predicted"/>
<evidence type="ECO:0000256" key="3">
    <source>
        <dbReference type="ARBA" id="ARBA00022737"/>
    </source>
</evidence>
<dbReference type="InterPro" id="IPR036179">
    <property type="entry name" value="Ig-like_dom_sf"/>
</dbReference>
<dbReference type="PANTHER" id="PTHR24369:SF213">
    <property type="entry name" value="INSULIN LIKE GROWTH FACTOR BINDING PROTEIN ACID LABILE SUBUNIT"/>
    <property type="match status" value="1"/>
</dbReference>
<comment type="caution">
    <text evidence="8">The sequence shown here is derived from an EMBL/GenBank/DDBJ whole genome shotgun (WGS) entry which is preliminary data.</text>
</comment>
<dbReference type="SMART" id="SM00408">
    <property type="entry name" value="IGc2"/>
    <property type="match status" value="1"/>
</dbReference>
<evidence type="ECO:0000256" key="4">
    <source>
        <dbReference type="ARBA" id="ARBA00023157"/>
    </source>
</evidence>
<feature type="signal peptide" evidence="6">
    <location>
        <begin position="1"/>
        <end position="26"/>
    </location>
</feature>
<dbReference type="SUPFAM" id="SSF48726">
    <property type="entry name" value="Immunoglobulin"/>
    <property type="match status" value="1"/>
</dbReference>
<gene>
    <name evidence="8" type="ORF">P4O66_004582</name>
</gene>
<dbReference type="Gene3D" id="2.60.40.10">
    <property type="entry name" value="Immunoglobulins"/>
    <property type="match status" value="1"/>
</dbReference>
<dbReference type="InterPro" id="IPR007110">
    <property type="entry name" value="Ig-like_dom"/>
</dbReference>
<dbReference type="GO" id="GO:0005886">
    <property type="term" value="C:plasma membrane"/>
    <property type="evidence" value="ECO:0007669"/>
    <property type="project" value="TreeGrafter"/>
</dbReference>
<evidence type="ECO:0000313" key="9">
    <source>
        <dbReference type="Proteomes" id="UP001239994"/>
    </source>
</evidence>